<sequence length="426" mass="50003">MDLEIDLNLNLDECNKEGDEREIDNIKDGEDGKILELYDGMEFDSYQKAYSCYLKYTKLTGFGITTRSSRRSKTYGEFTDVKFVCTRYELKQESNAANQHPYLKIDCKSMLHVKKKLGGKWYVHSFIKTHNHELYPAHGHYFPCHRRITSSNKNSINNLHAVGVSTSKIFAAIAKQHGGYEIVGFLEKDIRNNLDKERHLALEMGHAKAMLEHFVHLKKKILTSFMQLTWMKNKVSKMFFGLMQKSILFGYALLKDETTSTFIWLMKTWIRAMGGKPPSAILTDQDKAMKAAIAIVFPNTRHRFCLWHILRKVPEKLAHVIKANESFMRSFNNCIYNSWTNEDFKNKWWNMIKNCKLKGNEWLESLFEDQKHWVPVYMRDTFFAEPFAEYGGFNPWFKTNTIMTLQKNNVWRKAYGLQHVNELHPL</sequence>
<dbReference type="Proteomes" id="UP001652623">
    <property type="component" value="Chromosome 12"/>
</dbReference>
<dbReference type="RefSeq" id="XP_060669193.1">
    <property type="nucleotide sequence ID" value="XM_060813210.1"/>
</dbReference>
<dbReference type="InterPro" id="IPR018289">
    <property type="entry name" value="MULE_transposase_dom"/>
</dbReference>
<reference evidence="4" key="1">
    <citation type="submission" date="2025-08" db="UniProtKB">
        <authorList>
            <consortium name="RefSeq"/>
        </authorList>
    </citation>
    <scope>IDENTIFICATION</scope>
    <source>
        <tissue evidence="4">Seedling</tissue>
    </source>
</reference>
<dbReference type="PANTHER" id="PTHR47718:SF16">
    <property type="entry name" value="PROTEIN FAR1-RELATED SEQUENCE"/>
    <property type="match status" value="1"/>
</dbReference>
<dbReference type="GeneID" id="132800179"/>
<gene>
    <name evidence="4" type="primary">LOC132800179</name>
</gene>
<accession>A0ABM3ZXJ3</accession>
<dbReference type="InterPro" id="IPR004330">
    <property type="entry name" value="FAR1_DNA_bnd_dom"/>
</dbReference>
<keyword evidence="3" id="KW-1185">Reference proteome</keyword>
<evidence type="ECO:0000259" key="2">
    <source>
        <dbReference type="Pfam" id="PF10551"/>
    </source>
</evidence>
<feature type="domain" description="MULE transposase" evidence="2">
    <location>
        <begin position="243"/>
        <end position="311"/>
    </location>
</feature>
<evidence type="ECO:0000313" key="3">
    <source>
        <dbReference type="Proteomes" id="UP001652623"/>
    </source>
</evidence>
<protein>
    <submittedName>
        <fullName evidence="4">Protein FAR-RED IMPAIRED RESPONSE 1-like</fullName>
    </submittedName>
</protein>
<proteinExistence type="predicted"/>
<feature type="domain" description="FAR1" evidence="1">
    <location>
        <begin position="53"/>
        <end position="135"/>
    </location>
</feature>
<dbReference type="PANTHER" id="PTHR47718">
    <property type="entry name" value="OS01G0519700 PROTEIN"/>
    <property type="match status" value="1"/>
</dbReference>
<dbReference type="Pfam" id="PF10551">
    <property type="entry name" value="MULE"/>
    <property type="match status" value="1"/>
</dbReference>
<evidence type="ECO:0000259" key="1">
    <source>
        <dbReference type="Pfam" id="PF03101"/>
    </source>
</evidence>
<evidence type="ECO:0000313" key="4">
    <source>
        <dbReference type="RefSeq" id="XP_060669193.1"/>
    </source>
</evidence>
<dbReference type="Pfam" id="PF03101">
    <property type="entry name" value="FAR1"/>
    <property type="match status" value="1"/>
</dbReference>
<organism evidence="3 4">
    <name type="scientific">Ziziphus jujuba</name>
    <name type="common">Chinese jujube</name>
    <name type="synonym">Ziziphus sativa</name>
    <dbReference type="NCBI Taxonomy" id="326968"/>
    <lineage>
        <taxon>Eukaryota</taxon>
        <taxon>Viridiplantae</taxon>
        <taxon>Streptophyta</taxon>
        <taxon>Embryophyta</taxon>
        <taxon>Tracheophyta</taxon>
        <taxon>Spermatophyta</taxon>
        <taxon>Magnoliopsida</taxon>
        <taxon>eudicotyledons</taxon>
        <taxon>Gunneridae</taxon>
        <taxon>Pentapetalae</taxon>
        <taxon>rosids</taxon>
        <taxon>fabids</taxon>
        <taxon>Rosales</taxon>
        <taxon>Rhamnaceae</taxon>
        <taxon>Paliureae</taxon>
        <taxon>Ziziphus</taxon>
    </lineage>
</organism>
<name>A0ABM3ZXJ3_ZIZJJ</name>